<proteinExistence type="predicted"/>
<evidence type="ECO:0000313" key="2">
    <source>
        <dbReference type="EMBL" id="CAB3256188.1"/>
    </source>
</evidence>
<dbReference type="OrthoDB" id="6626714at2759"/>
<evidence type="ECO:0000313" key="4">
    <source>
        <dbReference type="Proteomes" id="UP000494256"/>
    </source>
</evidence>
<dbReference type="Proteomes" id="UP000494106">
    <property type="component" value="Unassembled WGS sequence"/>
</dbReference>
<evidence type="ECO:0000313" key="1">
    <source>
        <dbReference type="EMBL" id="CAB3241244.1"/>
    </source>
</evidence>
<dbReference type="EMBL" id="CADEBD010000309">
    <property type="protein sequence ID" value="CAB3241244.1"/>
    <property type="molecule type" value="Genomic_DNA"/>
</dbReference>
<dbReference type="EMBL" id="CADEBC010000586">
    <property type="protein sequence ID" value="CAB3256188.1"/>
    <property type="molecule type" value="Genomic_DNA"/>
</dbReference>
<keyword evidence="3" id="KW-1185">Reference proteome</keyword>
<accession>A0A8S1A5V1</accession>
<name>A0A8S1A5V1_ARCPL</name>
<dbReference type="Proteomes" id="UP000494256">
    <property type="component" value="Unassembled WGS sequence"/>
</dbReference>
<dbReference type="AlphaFoldDB" id="A0A8S1A5V1"/>
<sequence length="104" mass="11778">MEKDAFWFSCRHDIMEILLEAIVHQALGPLSGPEILIFKRFREICLDIDQNKFSTVSSNPDALRYVGKIAGSAILFAEKQPRDDYKVLLTLPIIFLEGVPNNGK</sequence>
<organism evidence="1 4">
    <name type="scientific">Arctia plantaginis</name>
    <name type="common">Wood tiger moth</name>
    <name type="synonym">Phalaena plantaginis</name>
    <dbReference type="NCBI Taxonomy" id="874455"/>
    <lineage>
        <taxon>Eukaryota</taxon>
        <taxon>Metazoa</taxon>
        <taxon>Ecdysozoa</taxon>
        <taxon>Arthropoda</taxon>
        <taxon>Hexapoda</taxon>
        <taxon>Insecta</taxon>
        <taxon>Pterygota</taxon>
        <taxon>Neoptera</taxon>
        <taxon>Endopterygota</taxon>
        <taxon>Lepidoptera</taxon>
        <taxon>Glossata</taxon>
        <taxon>Ditrysia</taxon>
        <taxon>Noctuoidea</taxon>
        <taxon>Erebidae</taxon>
        <taxon>Arctiinae</taxon>
        <taxon>Arctia</taxon>
    </lineage>
</organism>
<gene>
    <name evidence="2" type="ORF">APLA_LOCUS15226</name>
    <name evidence="1" type="ORF">APLA_LOCUS9514</name>
</gene>
<evidence type="ECO:0000313" key="3">
    <source>
        <dbReference type="Proteomes" id="UP000494106"/>
    </source>
</evidence>
<reference evidence="3 4" key="1">
    <citation type="submission" date="2020-04" db="EMBL/GenBank/DDBJ databases">
        <authorList>
            <person name="Wallbank WR R."/>
            <person name="Pardo Diaz C."/>
            <person name="Kozak K."/>
            <person name="Martin S."/>
            <person name="Jiggins C."/>
            <person name="Moest M."/>
            <person name="Warren A I."/>
            <person name="Byers J.R.P. K."/>
            <person name="Montejo-Kovacevich G."/>
            <person name="Yen C E."/>
        </authorList>
    </citation>
    <scope>NUCLEOTIDE SEQUENCE [LARGE SCALE GENOMIC DNA]</scope>
</reference>
<protein>
    <submittedName>
        <fullName evidence="1">Uncharacterized protein</fullName>
    </submittedName>
</protein>
<comment type="caution">
    <text evidence="1">The sequence shown here is derived from an EMBL/GenBank/DDBJ whole genome shotgun (WGS) entry which is preliminary data.</text>
</comment>